<feature type="domain" description="BON" evidence="1">
    <location>
        <begin position="35"/>
        <end position="103"/>
    </location>
</feature>
<evidence type="ECO:0000313" key="3">
    <source>
        <dbReference type="Proteomes" id="UP001142810"/>
    </source>
</evidence>
<comment type="caution">
    <text evidence="2">The sequence shown here is derived from an EMBL/GenBank/DDBJ whole genome shotgun (WGS) entry which is preliminary data.</text>
</comment>
<protein>
    <submittedName>
        <fullName evidence="2">BON domain-containing protein</fullName>
    </submittedName>
</protein>
<proteinExistence type="predicted"/>
<dbReference type="Proteomes" id="UP001142810">
    <property type="component" value="Unassembled WGS sequence"/>
</dbReference>
<gene>
    <name evidence="2" type="ORF">OPS25_11545</name>
</gene>
<keyword evidence="3" id="KW-1185">Reference proteome</keyword>
<name>A0ABT3P8M5_9ALTE</name>
<dbReference type="PANTHER" id="PTHR34606:SF15">
    <property type="entry name" value="BON DOMAIN-CONTAINING PROTEIN"/>
    <property type="match status" value="1"/>
</dbReference>
<evidence type="ECO:0000259" key="1">
    <source>
        <dbReference type="PROSITE" id="PS50914"/>
    </source>
</evidence>
<feature type="domain" description="BON" evidence="1">
    <location>
        <begin position="119"/>
        <end position="187"/>
    </location>
</feature>
<organism evidence="2 3">
    <name type="scientific">Alteromonas aquimaris</name>
    <dbReference type="NCBI Taxonomy" id="2998417"/>
    <lineage>
        <taxon>Bacteria</taxon>
        <taxon>Pseudomonadati</taxon>
        <taxon>Pseudomonadota</taxon>
        <taxon>Gammaproteobacteria</taxon>
        <taxon>Alteromonadales</taxon>
        <taxon>Alteromonadaceae</taxon>
        <taxon>Alteromonas/Salinimonas group</taxon>
        <taxon>Alteromonas</taxon>
    </lineage>
</organism>
<evidence type="ECO:0000313" key="2">
    <source>
        <dbReference type="EMBL" id="MCW8109131.1"/>
    </source>
</evidence>
<accession>A0ABT3P8M5</accession>
<dbReference type="PROSITE" id="PS50914">
    <property type="entry name" value="BON"/>
    <property type="match status" value="2"/>
</dbReference>
<dbReference type="Pfam" id="PF04972">
    <property type="entry name" value="BON"/>
    <property type="match status" value="2"/>
</dbReference>
<dbReference type="InterPro" id="IPR007055">
    <property type="entry name" value="BON_dom"/>
</dbReference>
<dbReference type="Gene3D" id="3.30.1340.30">
    <property type="match status" value="2"/>
</dbReference>
<reference evidence="2" key="1">
    <citation type="submission" date="2022-11" db="EMBL/GenBank/DDBJ databases">
        <title>Alteromonas sp. nov., isolated from sea water of the Qingdao.</title>
        <authorList>
            <person name="Wang Q."/>
        </authorList>
    </citation>
    <scope>NUCLEOTIDE SEQUENCE</scope>
    <source>
        <strain evidence="2">ASW11-7</strain>
    </source>
</reference>
<dbReference type="PANTHER" id="PTHR34606">
    <property type="entry name" value="BON DOMAIN-CONTAINING PROTEIN"/>
    <property type="match status" value="1"/>
</dbReference>
<dbReference type="EMBL" id="JAPFRD010000011">
    <property type="protein sequence ID" value="MCW8109131.1"/>
    <property type="molecule type" value="Genomic_DNA"/>
</dbReference>
<dbReference type="RefSeq" id="WP_265617879.1">
    <property type="nucleotide sequence ID" value="NZ_JAPFRD010000011.1"/>
</dbReference>
<dbReference type="InterPro" id="IPR051686">
    <property type="entry name" value="Lipoprotein_DolP"/>
</dbReference>
<sequence length="187" mass="19980">MNGLGKSLTFIASLTTPSLLSLADAKEIMGNVSAMDARIDSEAESTLLLDGRLNIFDIYTEVTDGKVILTGSVDTEVHKALATELVKSLTGVIAVENRLAVVTPNDNDSTGSTFAKDLQEAKVVTAVKSRLLLESTITGVDIDVQFQQGIVTLYGKVKSYRERDLAIAIAKNTDDVDDVISELSVDS</sequence>